<reference evidence="2" key="1">
    <citation type="journal article" date="2020" name="Stud. Mycol.">
        <title>101 Dothideomycetes genomes: a test case for predicting lifestyles and emergence of pathogens.</title>
        <authorList>
            <person name="Haridas S."/>
            <person name="Albert R."/>
            <person name="Binder M."/>
            <person name="Bloem J."/>
            <person name="Labutti K."/>
            <person name="Salamov A."/>
            <person name="Andreopoulos B."/>
            <person name="Baker S."/>
            <person name="Barry K."/>
            <person name="Bills G."/>
            <person name="Bluhm B."/>
            <person name="Cannon C."/>
            <person name="Castanera R."/>
            <person name="Culley D."/>
            <person name="Daum C."/>
            <person name="Ezra D."/>
            <person name="Gonzalez J."/>
            <person name="Henrissat B."/>
            <person name="Kuo A."/>
            <person name="Liang C."/>
            <person name="Lipzen A."/>
            <person name="Lutzoni F."/>
            <person name="Magnuson J."/>
            <person name="Mondo S."/>
            <person name="Nolan M."/>
            <person name="Ohm R."/>
            <person name="Pangilinan J."/>
            <person name="Park H.-J."/>
            <person name="Ramirez L."/>
            <person name="Alfaro M."/>
            <person name="Sun H."/>
            <person name="Tritt A."/>
            <person name="Yoshinaga Y."/>
            <person name="Zwiers L.-H."/>
            <person name="Turgeon B."/>
            <person name="Goodwin S."/>
            <person name="Spatafora J."/>
            <person name="Crous P."/>
            <person name="Grigoriev I."/>
        </authorList>
    </citation>
    <scope>NUCLEOTIDE SEQUENCE</scope>
    <source>
        <strain evidence="2">CBS 119925</strain>
    </source>
</reference>
<dbReference type="Proteomes" id="UP000799440">
    <property type="component" value="Unassembled WGS sequence"/>
</dbReference>
<organism evidence="2 3">
    <name type="scientific">Sporormia fimetaria CBS 119925</name>
    <dbReference type="NCBI Taxonomy" id="1340428"/>
    <lineage>
        <taxon>Eukaryota</taxon>
        <taxon>Fungi</taxon>
        <taxon>Dikarya</taxon>
        <taxon>Ascomycota</taxon>
        <taxon>Pezizomycotina</taxon>
        <taxon>Dothideomycetes</taxon>
        <taxon>Pleosporomycetidae</taxon>
        <taxon>Pleosporales</taxon>
        <taxon>Sporormiaceae</taxon>
        <taxon>Sporormia</taxon>
    </lineage>
</organism>
<dbReference type="EMBL" id="MU006579">
    <property type="protein sequence ID" value="KAF2746000.1"/>
    <property type="molecule type" value="Genomic_DNA"/>
</dbReference>
<evidence type="ECO:0000313" key="3">
    <source>
        <dbReference type="Proteomes" id="UP000799440"/>
    </source>
</evidence>
<gene>
    <name evidence="2" type="ORF">M011DRAFT_95476</name>
</gene>
<name>A0A6A6V8Z2_9PLEO</name>
<accession>A0A6A6V8Z2</accession>
<keyword evidence="3" id="KW-1185">Reference proteome</keyword>
<feature type="compositionally biased region" description="Low complexity" evidence="1">
    <location>
        <begin position="54"/>
        <end position="68"/>
    </location>
</feature>
<feature type="region of interest" description="Disordered" evidence="1">
    <location>
        <begin position="25"/>
        <end position="68"/>
    </location>
</feature>
<protein>
    <submittedName>
        <fullName evidence="2">Uncharacterized protein</fullName>
    </submittedName>
</protein>
<proteinExistence type="predicted"/>
<sequence>MLSPLVALACPSTVATKVCKAYTNSKSISSVSRKHSPPQPESTNRESVEKETSSEPSSKCASSQESASLSVIQSSSLSSGSSVEASSSRAQFSDFASVGLGRGCSMVCSSRSSTSDISETWESSRSFCSRPSTCSMRPVLGLTSRRAGCCVILDFGVPVSTGP</sequence>
<evidence type="ECO:0000256" key="1">
    <source>
        <dbReference type="SAM" id="MobiDB-lite"/>
    </source>
</evidence>
<evidence type="ECO:0000313" key="2">
    <source>
        <dbReference type="EMBL" id="KAF2746000.1"/>
    </source>
</evidence>
<dbReference type="AlphaFoldDB" id="A0A6A6V8Z2"/>
<feature type="compositionally biased region" description="Basic and acidic residues" evidence="1">
    <location>
        <begin position="43"/>
        <end position="53"/>
    </location>
</feature>